<gene>
    <name evidence="1" type="ORF">TELCIR_20305</name>
</gene>
<organism evidence="1 2">
    <name type="scientific">Teladorsagia circumcincta</name>
    <name type="common">Brown stomach worm</name>
    <name type="synonym">Ostertagia circumcincta</name>
    <dbReference type="NCBI Taxonomy" id="45464"/>
    <lineage>
        <taxon>Eukaryota</taxon>
        <taxon>Metazoa</taxon>
        <taxon>Ecdysozoa</taxon>
        <taxon>Nematoda</taxon>
        <taxon>Chromadorea</taxon>
        <taxon>Rhabditida</taxon>
        <taxon>Rhabditina</taxon>
        <taxon>Rhabditomorpha</taxon>
        <taxon>Strongyloidea</taxon>
        <taxon>Trichostrongylidae</taxon>
        <taxon>Teladorsagia</taxon>
    </lineage>
</organism>
<name>A0A2G9TJV3_TELCI</name>
<proteinExistence type="predicted"/>
<sequence length="219" mass="25526">MEGWHCEECVDGWLRPREDATCSRTEHMLKYGKDLLSLQEQYQDKDDLALCHLKYGLAQAYKLAGDQESCLWTSVWAELEDLCAHLAHVLTNLFFVVFFCLRMVFDVGYAECLPSLFPSFYGQNSELVIFPDWDTDCSSRFVLFLHCCFCRSPLSEVSVAELWTKYCWTRISCLPVRYFTPLRYRLSHLFLSCTGLMTTMQLKIRGLINGSVYNLWIPE</sequence>
<keyword evidence="2" id="KW-1185">Reference proteome</keyword>
<evidence type="ECO:0000313" key="2">
    <source>
        <dbReference type="Proteomes" id="UP000230423"/>
    </source>
</evidence>
<reference evidence="1 2" key="1">
    <citation type="submission" date="2015-09" db="EMBL/GenBank/DDBJ databases">
        <title>Draft genome of the parasitic nematode Teladorsagia circumcincta isolate WARC Sus (inbred).</title>
        <authorList>
            <person name="Mitreva M."/>
        </authorList>
    </citation>
    <scope>NUCLEOTIDE SEQUENCE [LARGE SCALE GENOMIC DNA]</scope>
    <source>
        <strain evidence="1 2">S</strain>
    </source>
</reference>
<dbReference type="Proteomes" id="UP000230423">
    <property type="component" value="Unassembled WGS sequence"/>
</dbReference>
<dbReference type="AlphaFoldDB" id="A0A2G9TJV3"/>
<dbReference type="EMBL" id="KZ370673">
    <property type="protein sequence ID" value="PIO58263.1"/>
    <property type="molecule type" value="Genomic_DNA"/>
</dbReference>
<accession>A0A2G9TJV3</accession>
<evidence type="ECO:0000313" key="1">
    <source>
        <dbReference type="EMBL" id="PIO58263.1"/>
    </source>
</evidence>
<protein>
    <submittedName>
        <fullName evidence="1">Uncharacterized protein</fullName>
    </submittedName>
</protein>